<proteinExistence type="predicted"/>
<dbReference type="EMBL" id="MKVH01000003">
    <property type="protein sequence ID" value="OJX60781.1"/>
    <property type="molecule type" value="Genomic_DNA"/>
</dbReference>
<name>A0A1M3L5E7_9BACT</name>
<evidence type="ECO:0000313" key="2">
    <source>
        <dbReference type="Proteomes" id="UP000184233"/>
    </source>
</evidence>
<evidence type="ECO:0000313" key="1">
    <source>
        <dbReference type="EMBL" id="OJX60781.1"/>
    </source>
</evidence>
<dbReference type="Proteomes" id="UP000184233">
    <property type="component" value="Unassembled WGS sequence"/>
</dbReference>
<protein>
    <submittedName>
        <fullName evidence="1">Uncharacterized protein</fullName>
    </submittedName>
</protein>
<reference evidence="1 2" key="1">
    <citation type="submission" date="2016-09" db="EMBL/GenBank/DDBJ databases">
        <title>Genome-resolved meta-omics ties microbial dynamics to process performance in biotechnology for thiocyanate degradation.</title>
        <authorList>
            <person name="Kantor R.S."/>
            <person name="Huddy R.J."/>
            <person name="Iyer R."/>
            <person name="Thomas B.C."/>
            <person name="Brown C.T."/>
            <person name="Anantharaman K."/>
            <person name="Tringe S."/>
            <person name="Hettich R.L."/>
            <person name="Harrison S.T."/>
            <person name="Banfield J.F."/>
        </authorList>
    </citation>
    <scope>NUCLEOTIDE SEQUENCE [LARGE SCALE GENOMIC DNA]</scope>
    <source>
        <strain evidence="1">59-99</strain>
    </source>
</reference>
<comment type="caution">
    <text evidence="1">The sequence shown here is derived from an EMBL/GenBank/DDBJ whole genome shotgun (WGS) entry which is preliminary data.</text>
</comment>
<dbReference type="STRING" id="1895771.BGO89_04245"/>
<organism evidence="1 2">
    <name type="scientific">Candidatus Kapaibacterium thiocyanatum</name>
    <dbReference type="NCBI Taxonomy" id="1895771"/>
    <lineage>
        <taxon>Bacteria</taxon>
        <taxon>Pseudomonadati</taxon>
        <taxon>Candidatus Kapaibacteriota</taxon>
        <taxon>Candidatus Kapaibacteriia</taxon>
        <taxon>Candidatus Kapaibacteriales</taxon>
        <taxon>Candidatus Kapaibacteriaceae</taxon>
        <taxon>Candidatus Kapaibacterium</taxon>
    </lineage>
</organism>
<dbReference type="AlphaFoldDB" id="A0A1M3L5E7"/>
<sequence length="160" mass="17900">MVPGWHDTDMKDGAGTMLRRNDFRTGSMIIKVDIHPAQGRPVFLRRMTDSHTAWVSDHRYLNEMPTPGRSYSAPMVHDVPVYPPPAGALKVAFLSHACRREQGHGGTMAISWFYRDPDGTERPLPFSIHGSDDGPRTVLVHASPEEQGEIGLHLVEVDYE</sequence>
<accession>A0A1M3L5E7</accession>
<gene>
    <name evidence="1" type="ORF">BGO89_04245</name>
</gene>